<evidence type="ECO:0000313" key="2">
    <source>
        <dbReference type="EMBL" id="MDV5393021.1"/>
    </source>
</evidence>
<keyword evidence="1" id="KW-0472">Membrane</keyword>
<evidence type="ECO:0000256" key="1">
    <source>
        <dbReference type="SAM" id="Phobius"/>
    </source>
</evidence>
<evidence type="ECO:0000313" key="3">
    <source>
        <dbReference type="Proteomes" id="UP001187859"/>
    </source>
</evidence>
<accession>A0AAE4Q347</accession>
<dbReference type="AlphaFoldDB" id="A0AAE4Q347"/>
<protein>
    <submittedName>
        <fullName evidence="2">Uncharacterized protein</fullName>
    </submittedName>
</protein>
<keyword evidence="1" id="KW-0812">Transmembrane</keyword>
<organism evidence="2 3">
    <name type="scientific">Shewanella xiamenensis</name>
    <dbReference type="NCBI Taxonomy" id="332186"/>
    <lineage>
        <taxon>Bacteria</taxon>
        <taxon>Pseudomonadati</taxon>
        <taxon>Pseudomonadota</taxon>
        <taxon>Gammaproteobacteria</taxon>
        <taxon>Alteromonadales</taxon>
        <taxon>Shewanellaceae</taxon>
        <taxon>Shewanella</taxon>
    </lineage>
</organism>
<dbReference type="RefSeq" id="WP_317521531.1">
    <property type="nucleotide sequence ID" value="NZ_JASGOQ010000002.1"/>
</dbReference>
<dbReference type="Proteomes" id="UP001187859">
    <property type="component" value="Unassembled WGS sequence"/>
</dbReference>
<keyword evidence="1" id="KW-1133">Transmembrane helix</keyword>
<gene>
    <name evidence="2" type="ORF">QM089_22780</name>
</gene>
<name>A0AAE4Q347_9GAMM</name>
<sequence>MKGFLLFIGCIAIGFMTSSVKFALLLIIILIIKSIVKACKSDKPAPTKLPQSSNQFYGEQSLFNEERFDPRHHFDPENGRF</sequence>
<comment type="caution">
    <text evidence="2">The sequence shown here is derived from an EMBL/GenBank/DDBJ whole genome shotgun (WGS) entry which is preliminary data.</text>
</comment>
<feature type="transmembrane region" description="Helical" evidence="1">
    <location>
        <begin position="6"/>
        <end position="32"/>
    </location>
</feature>
<proteinExistence type="predicted"/>
<reference evidence="2" key="1">
    <citation type="submission" date="2023-05" db="EMBL/GenBank/DDBJ databases">
        <title>Colonisation of extended spectrum b-lactamase- and carbapenemase-producing bacteria on hospital surfaces from low- and middle-income countries.</title>
        <authorList>
            <person name="Nieto-Rosado M."/>
            <person name="Sands K."/>
            <person name="Iregbu K."/>
            <person name="Zahra R."/>
            <person name="Mazarati J.B."/>
            <person name="Mehtar S."/>
            <person name="Barnards-Group B."/>
            <person name="Walsh T.R."/>
        </authorList>
    </citation>
    <scope>NUCLEOTIDE SEQUENCE</scope>
    <source>
        <strain evidence="2">PP-E493</strain>
    </source>
</reference>
<dbReference type="EMBL" id="JASGOQ010000002">
    <property type="protein sequence ID" value="MDV5393021.1"/>
    <property type="molecule type" value="Genomic_DNA"/>
</dbReference>